<protein>
    <recommendedName>
        <fullName evidence="4">EamA domain-containing protein</fullName>
    </recommendedName>
</protein>
<dbReference type="InterPro" id="IPR026505">
    <property type="entry name" value="Solute_c_fam_35_mem_F3/F4"/>
</dbReference>
<dbReference type="PANTHER" id="PTHR19346:SF4">
    <property type="entry name" value="SUGAR PHOSPHATE TRANSPORTER DOMAIN-CONTAINING PROTEIN"/>
    <property type="match status" value="1"/>
</dbReference>
<feature type="transmembrane region" description="Helical" evidence="1">
    <location>
        <begin position="367"/>
        <end position="388"/>
    </location>
</feature>
<proteinExistence type="predicted"/>
<dbReference type="AlphaFoldDB" id="A0A9P6WJJ4"/>
<keyword evidence="1" id="KW-0472">Membrane</keyword>
<feature type="transmembrane region" description="Helical" evidence="1">
    <location>
        <begin position="217"/>
        <end position="234"/>
    </location>
</feature>
<feature type="transmembrane region" description="Helical" evidence="1">
    <location>
        <begin position="395"/>
        <end position="415"/>
    </location>
</feature>
<keyword evidence="1" id="KW-0812">Transmembrane</keyword>
<organism evidence="2 3">
    <name type="scientific">Pichia californica</name>
    <dbReference type="NCBI Taxonomy" id="460514"/>
    <lineage>
        <taxon>Eukaryota</taxon>
        <taxon>Fungi</taxon>
        <taxon>Dikarya</taxon>
        <taxon>Ascomycota</taxon>
        <taxon>Saccharomycotina</taxon>
        <taxon>Pichiomycetes</taxon>
        <taxon>Pichiales</taxon>
        <taxon>Pichiaceae</taxon>
        <taxon>Pichia</taxon>
    </lineage>
</organism>
<keyword evidence="3" id="KW-1185">Reference proteome</keyword>
<dbReference type="PANTHER" id="PTHR19346">
    <property type="entry name" value="SUGAR PHOSPHATE TRANSPORTER DOMAIN-CONTAINING PROTEIN"/>
    <property type="match status" value="1"/>
</dbReference>
<feature type="transmembrane region" description="Helical" evidence="1">
    <location>
        <begin position="181"/>
        <end position="205"/>
    </location>
</feature>
<feature type="transmembrane region" description="Helical" evidence="1">
    <location>
        <begin position="289"/>
        <end position="309"/>
    </location>
</feature>
<comment type="caution">
    <text evidence="2">The sequence shown here is derived from an EMBL/GenBank/DDBJ whole genome shotgun (WGS) entry which is preliminary data.</text>
</comment>
<dbReference type="SUPFAM" id="SSF103481">
    <property type="entry name" value="Multidrug resistance efflux transporter EmrE"/>
    <property type="match status" value="1"/>
</dbReference>
<dbReference type="OrthoDB" id="10062838at2759"/>
<accession>A0A9P6WJJ4</accession>
<feature type="transmembrane region" description="Helical" evidence="1">
    <location>
        <begin position="82"/>
        <end position="105"/>
    </location>
</feature>
<feature type="transmembrane region" description="Helical" evidence="1">
    <location>
        <begin position="42"/>
        <end position="62"/>
    </location>
</feature>
<feature type="transmembrane region" description="Helical" evidence="1">
    <location>
        <begin position="330"/>
        <end position="351"/>
    </location>
</feature>
<evidence type="ECO:0000313" key="3">
    <source>
        <dbReference type="Proteomes" id="UP000697127"/>
    </source>
</evidence>
<keyword evidence="1" id="KW-1133">Transmembrane helix</keyword>
<dbReference type="InterPro" id="IPR037185">
    <property type="entry name" value="EmrE-like"/>
</dbReference>
<dbReference type="Proteomes" id="UP000697127">
    <property type="component" value="Unassembled WGS sequence"/>
</dbReference>
<evidence type="ECO:0000313" key="2">
    <source>
        <dbReference type="EMBL" id="KAG0688320.1"/>
    </source>
</evidence>
<feature type="transmembrane region" description="Helical" evidence="1">
    <location>
        <begin position="241"/>
        <end position="261"/>
    </location>
</feature>
<reference evidence="2" key="1">
    <citation type="submission" date="2020-11" db="EMBL/GenBank/DDBJ databases">
        <title>Kefir isolates.</title>
        <authorList>
            <person name="Marcisauskas S."/>
            <person name="Kim Y."/>
            <person name="Blasche S."/>
        </authorList>
    </citation>
    <scope>NUCLEOTIDE SEQUENCE</scope>
    <source>
        <strain evidence="2">Olga-1</strain>
    </source>
</reference>
<evidence type="ECO:0008006" key="4">
    <source>
        <dbReference type="Google" id="ProtNLM"/>
    </source>
</evidence>
<dbReference type="EMBL" id="PUHW01000162">
    <property type="protein sequence ID" value="KAG0688320.1"/>
    <property type="molecule type" value="Genomic_DNA"/>
</dbReference>
<gene>
    <name evidence="2" type="ORF">C6P40_001137</name>
</gene>
<feature type="transmembrane region" description="Helical" evidence="1">
    <location>
        <begin position="421"/>
        <end position="441"/>
    </location>
</feature>
<name>A0A9P6WJJ4_9ASCO</name>
<evidence type="ECO:0000256" key="1">
    <source>
        <dbReference type="SAM" id="Phobius"/>
    </source>
</evidence>
<sequence length="473" mass="53487">MVVGDRRLSSDFHYSSTQDILANELRNSTNIRNNSSSLAYEFSYLKIIFVIILFIISMITFVTQTELTSLLYSSYGFKEPILLLYLTHGFWWVLWPLQFISIASIKSIKKYIRFKRGYESVNGKPWKGFRKAFGSSVKAQHQNIFHTTELTTQANINNYELIYKDPKKSFKYYSQFYSSVAFWYVFKMSTLLAIILNIAGITWYVAMSYSTGSDVTAIYNCCAFTAYIFAIPILKEKFSWIKANSVLIAISGVFIVAYMGVSSSDTSSASSASSPSSSLGDSGKYPHRLLGNFIIFIGAILYGLYEVYYKKWCCPPSELVSARRQATFSNFIMFLIGINTFFIMGIILIFVELTGIHHFEIPSNPKVIIIMSVSIMSNHLFSVSFLGLMSLTSPVFSSVASLITILVVGIFEWIFRGIIITLYQVFGYILIMIGFGILTYASWSEISKEDLDDEYITDSESTYSSASSVINIV</sequence>